<dbReference type="EMBL" id="JAWXYG010000001">
    <property type="protein sequence ID" value="KAK4286597.1"/>
    <property type="molecule type" value="Genomic_DNA"/>
</dbReference>
<dbReference type="PANTHER" id="PTHR34204:SF2">
    <property type="entry name" value="RNA-BINDING ASCH DOMAIN PROTEIN"/>
    <property type="match status" value="1"/>
</dbReference>
<protein>
    <submittedName>
        <fullName evidence="1">Uncharacterized protein</fullName>
    </submittedName>
</protein>
<evidence type="ECO:0000313" key="2">
    <source>
        <dbReference type="Proteomes" id="UP001293593"/>
    </source>
</evidence>
<keyword evidence="2" id="KW-1185">Reference proteome</keyword>
<accession>A0AAE1NCH5</accession>
<proteinExistence type="predicted"/>
<reference evidence="1" key="1">
    <citation type="submission" date="2023-10" db="EMBL/GenBank/DDBJ databases">
        <title>Chromosome-level genome of the transformable northern wattle, Acacia crassicarpa.</title>
        <authorList>
            <person name="Massaro I."/>
            <person name="Sinha N.R."/>
            <person name="Poethig S."/>
            <person name="Leichty A.R."/>
        </authorList>
    </citation>
    <scope>NUCLEOTIDE SEQUENCE</scope>
    <source>
        <strain evidence="1">Acra3RX</strain>
        <tissue evidence="1">Leaf</tissue>
    </source>
</reference>
<dbReference type="PANTHER" id="PTHR34204">
    <property type="entry name" value="RNA-BINDING ASCH DOMAIN PROTEIN"/>
    <property type="match status" value="1"/>
</dbReference>
<comment type="caution">
    <text evidence="1">The sequence shown here is derived from an EMBL/GenBank/DDBJ whole genome shotgun (WGS) entry which is preliminary data.</text>
</comment>
<gene>
    <name evidence="1" type="ORF">QN277_003129</name>
</gene>
<organism evidence="1 2">
    <name type="scientific">Acacia crassicarpa</name>
    <name type="common">northern wattle</name>
    <dbReference type="NCBI Taxonomy" id="499986"/>
    <lineage>
        <taxon>Eukaryota</taxon>
        <taxon>Viridiplantae</taxon>
        <taxon>Streptophyta</taxon>
        <taxon>Embryophyta</taxon>
        <taxon>Tracheophyta</taxon>
        <taxon>Spermatophyta</taxon>
        <taxon>Magnoliopsida</taxon>
        <taxon>eudicotyledons</taxon>
        <taxon>Gunneridae</taxon>
        <taxon>Pentapetalae</taxon>
        <taxon>rosids</taxon>
        <taxon>fabids</taxon>
        <taxon>Fabales</taxon>
        <taxon>Fabaceae</taxon>
        <taxon>Caesalpinioideae</taxon>
        <taxon>mimosoid clade</taxon>
        <taxon>Acacieae</taxon>
        <taxon>Acacia</taxon>
    </lineage>
</organism>
<evidence type="ECO:0000313" key="1">
    <source>
        <dbReference type="EMBL" id="KAK4286597.1"/>
    </source>
</evidence>
<dbReference type="AlphaFoldDB" id="A0AAE1NCH5"/>
<name>A0AAE1NCH5_9FABA</name>
<dbReference type="Proteomes" id="UP001293593">
    <property type="component" value="Unassembled WGS sequence"/>
</dbReference>
<sequence>MNCFQLLDLSETFCSTLLKDDPNDHYSHDFDSLEGVPSYPLYNRLASALLKCTSSGAFCRICNHLTMIRDCSHIQQKGNEWQKLIVENGSEIALFADGRETIEVRIKSGYLILIKCVVFEVQGVQWHPVFSGMSETERLGKVFQELKIWKKV</sequence>